<organism evidence="2 3">
    <name type="scientific">Aspergillus tubingensis</name>
    <dbReference type="NCBI Taxonomy" id="5068"/>
    <lineage>
        <taxon>Eukaryota</taxon>
        <taxon>Fungi</taxon>
        <taxon>Dikarya</taxon>
        <taxon>Ascomycota</taxon>
        <taxon>Pezizomycotina</taxon>
        <taxon>Eurotiomycetes</taxon>
        <taxon>Eurotiomycetidae</taxon>
        <taxon>Eurotiales</taxon>
        <taxon>Aspergillaceae</taxon>
        <taxon>Aspergillus</taxon>
        <taxon>Aspergillus subgen. Circumdati</taxon>
    </lineage>
</organism>
<evidence type="ECO:0008006" key="4">
    <source>
        <dbReference type="Google" id="ProtNLM"/>
    </source>
</evidence>
<evidence type="ECO:0000313" key="2">
    <source>
        <dbReference type="EMBL" id="GLA82848.1"/>
    </source>
</evidence>
<dbReference type="Proteomes" id="UP001144157">
    <property type="component" value="Unassembled WGS sequence"/>
</dbReference>
<feature type="region of interest" description="Disordered" evidence="1">
    <location>
        <begin position="399"/>
        <end position="421"/>
    </location>
</feature>
<evidence type="ECO:0000256" key="1">
    <source>
        <dbReference type="SAM" id="MobiDB-lite"/>
    </source>
</evidence>
<reference evidence="2" key="1">
    <citation type="submission" date="2022-07" db="EMBL/GenBank/DDBJ databases">
        <title>Taxonomy of Aspergillus series Nigri: significant species reduction supported by multi-species coalescent approaches.</title>
        <authorList>
            <person name="Bian C."/>
            <person name="Kusuya Y."/>
            <person name="Sklenar F."/>
            <person name="D'hooge E."/>
            <person name="Yaguchi T."/>
            <person name="Takahashi H."/>
            <person name="Hubka V."/>
        </authorList>
    </citation>
    <scope>NUCLEOTIDE SEQUENCE</scope>
    <source>
        <strain evidence="2">IFM 56815</strain>
    </source>
</reference>
<dbReference type="EMBL" id="BRPE01000004">
    <property type="protein sequence ID" value="GLA82848.1"/>
    <property type="molecule type" value="Genomic_DNA"/>
</dbReference>
<proteinExistence type="predicted"/>
<dbReference type="AlphaFoldDB" id="A0A9W6AJ92"/>
<accession>A0A9W6AJ92</accession>
<sequence>MASGFAYRIENPISKVFGFFKYQKPQPPQPTVENVLSKDNRQSNAGLNLFLGYFLPLELIHHILLYLDVASLGNLLLVDAVSESQVLSLRPYRLLREKAFETLHLMDKMRLSHHYTTEQLYNEFTQPLCRTCHDFGPYLHLPTLKRCCYNCNYHNPLYRIARVKDICFYFDLKETDLGDIPIVHSVWEPGVRLASVPQSDAIAVLLHGLEKSQSKTHEARRTMKREFATFSEWEPLRSTYIRRPLARPPLIPRPSVTVWYEGDCHQIQFMATAPLPYWDNETKTLESGTYCRACYHDYNHWPKVDRSDEDECYSRRAYHRSYQEVDLPEHFRTCAALIASWQPRRAYSRARRGDEYSCQNVENQFWVEYPEPNYEPRRALSPDPNFIFEDPFRGGMLINNNPNSDETTLREQELEETMSPP</sequence>
<evidence type="ECO:0000313" key="3">
    <source>
        <dbReference type="Proteomes" id="UP001144157"/>
    </source>
</evidence>
<comment type="caution">
    <text evidence="2">The sequence shown here is derived from an EMBL/GenBank/DDBJ whole genome shotgun (WGS) entry which is preliminary data.</text>
</comment>
<protein>
    <recommendedName>
        <fullName evidence="4">F-box domain-containing protein</fullName>
    </recommendedName>
</protein>
<gene>
    <name evidence="2" type="ORF">AtubIFM56815_007039</name>
</gene>
<name>A0A9W6AJ92_ASPTU</name>